<organism evidence="3 4">
    <name type="scientific">Algimonas arctica</name>
    <dbReference type="NCBI Taxonomy" id="1479486"/>
    <lineage>
        <taxon>Bacteria</taxon>
        <taxon>Pseudomonadati</taxon>
        <taxon>Pseudomonadota</taxon>
        <taxon>Alphaproteobacteria</taxon>
        <taxon>Maricaulales</taxon>
        <taxon>Robiginitomaculaceae</taxon>
        <taxon>Algimonas</taxon>
    </lineage>
</organism>
<feature type="transmembrane region" description="Helical" evidence="2">
    <location>
        <begin position="6"/>
        <end position="23"/>
    </location>
</feature>
<evidence type="ECO:0000256" key="1">
    <source>
        <dbReference type="SAM" id="MobiDB-lite"/>
    </source>
</evidence>
<accession>A0A8J3CTQ1</accession>
<dbReference type="PANTHER" id="PTHR38434:SF1">
    <property type="entry name" value="BLL2549 PROTEIN"/>
    <property type="match status" value="1"/>
</dbReference>
<feature type="transmembrane region" description="Helical" evidence="2">
    <location>
        <begin position="307"/>
        <end position="327"/>
    </location>
</feature>
<feature type="transmembrane region" description="Helical" evidence="2">
    <location>
        <begin position="257"/>
        <end position="276"/>
    </location>
</feature>
<feature type="transmembrane region" description="Helical" evidence="2">
    <location>
        <begin position="177"/>
        <end position="200"/>
    </location>
</feature>
<evidence type="ECO:0000313" key="3">
    <source>
        <dbReference type="EMBL" id="GHB00180.1"/>
    </source>
</evidence>
<dbReference type="Proteomes" id="UP000634004">
    <property type="component" value="Unassembled WGS sequence"/>
</dbReference>
<reference evidence="3" key="1">
    <citation type="journal article" date="2014" name="Int. J. Syst. Evol. Microbiol.">
        <title>Complete genome sequence of Corynebacterium casei LMG S-19264T (=DSM 44701T), isolated from a smear-ripened cheese.</title>
        <authorList>
            <consortium name="US DOE Joint Genome Institute (JGI-PGF)"/>
            <person name="Walter F."/>
            <person name="Albersmeier A."/>
            <person name="Kalinowski J."/>
            <person name="Ruckert C."/>
        </authorList>
    </citation>
    <scope>NUCLEOTIDE SEQUENCE</scope>
    <source>
        <strain evidence="3">KCTC 32513</strain>
    </source>
</reference>
<feature type="transmembrane region" description="Helical" evidence="2">
    <location>
        <begin position="843"/>
        <end position="863"/>
    </location>
</feature>
<protein>
    <recommendedName>
        <fullName evidence="5">DUF2339 domain-containing protein</fullName>
    </recommendedName>
</protein>
<keyword evidence="2" id="KW-0472">Membrane</keyword>
<keyword evidence="2" id="KW-1133">Transmembrane helix</keyword>
<feature type="region of interest" description="Disordered" evidence="1">
    <location>
        <begin position="44"/>
        <end position="100"/>
    </location>
</feature>
<feature type="transmembrane region" description="Helical" evidence="2">
    <location>
        <begin position="518"/>
        <end position="537"/>
    </location>
</feature>
<reference evidence="3" key="2">
    <citation type="submission" date="2020-09" db="EMBL/GenBank/DDBJ databases">
        <authorList>
            <person name="Sun Q."/>
            <person name="Kim S."/>
        </authorList>
    </citation>
    <scope>NUCLEOTIDE SEQUENCE</scope>
    <source>
        <strain evidence="3">KCTC 32513</strain>
    </source>
</reference>
<dbReference type="RefSeq" id="WP_189498722.1">
    <property type="nucleotide sequence ID" value="NZ_BMZH01000010.1"/>
</dbReference>
<gene>
    <name evidence="3" type="ORF">GCM10009069_23760</name>
</gene>
<feature type="transmembrane region" description="Helical" evidence="2">
    <location>
        <begin position="791"/>
        <end position="810"/>
    </location>
</feature>
<feature type="transmembrane region" description="Helical" evidence="2">
    <location>
        <begin position="817"/>
        <end position="837"/>
    </location>
</feature>
<feature type="transmembrane region" description="Helical" evidence="2">
    <location>
        <begin position="144"/>
        <end position="165"/>
    </location>
</feature>
<feature type="transmembrane region" description="Helical" evidence="2">
    <location>
        <begin position="388"/>
        <end position="404"/>
    </location>
</feature>
<feature type="transmembrane region" description="Helical" evidence="2">
    <location>
        <begin position="363"/>
        <end position="381"/>
    </location>
</feature>
<feature type="transmembrane region" description="Helical" evidence="2">
    <location>
        <begin position="468"/>
        <end position="483"/>
    </location>
</feature>
<feature type="transmembrane region" description="Helical" evidence="2">
    <location>
        <begin position="206"/>
        <end position="228"/>
    </location>
</feature>
<feature type="transmembrane region" description="Helical" evidence="2">
    <location>
        <begin position="416"/>
        <end position="434"/>
    </location>
</feature>
<sequence length="877" mass="93404">MESLVLFLVVGFIAVGWMALRRIDGLQTRIATLERKTEFLLNRDKETVSEPTAQTVTAPPKPVAAPAPARASAPSKTASDPSSWQPPHPPVKIPAKPKPAPKPKLDLETLLGAKGSVWIGGLALLFGAVFLLRYTIEAGMLTPIMRISVAVLMGLLALGLSEWMARRDIKTPVGKALAAKADIPAILAAVGVFTLFGAVYAAHALYGLLGTLAAFILMAVIAVGAMGLSLRRGPWLAAIGLIGALTVPLLVGSVTPSYLGVVAYVALITGAALWVARQQDWPWLRAAALVGATVWLTILLGDAWNELQFSIWALSVVGVSILTLADIIRGSDGARRRQWLWIGWSGIAVLTALVMLGGDSVWWIAYALPYAYLLGLITTAIRVDADRFWLLLPLGGVLFTTLFVSNRLRYIASFEWPLLLALLALAAIFALAILSVANRLTSDRGAMGLTLVGGVIAIVMLGVSDIDLWPQFAVAGLFGVATLRQKRLSVVRGAIWATGILWLISTFGLYNYEMPDLSVVSGILSVGFVAMIGLVLMCRSGRDDTEIRLAPVLLAGAAGLAALVAVEDSATYIFTTPCLNELWLYFGLPAAICAVGAVLFRRRRVDLASQALLGGTIVFALLLIVLLIHHAMNGGNLTATPGFADYAVQLLVAFAVLFGASWLRGGLTDWPKAGREPWRFIVPTLALGVSGLSLLIFVVAQLFIFNPLINVDTVINGHPVFNSLLLGYLAPALLLGGAALRFSGLRPVWFVRALGALAGVSWLGWTTAQIRRFAQGEVIAMDRVPWGNGELYAVSAVWLLTGIGLLLAGMKTGRRDLRLASAGLITLTSLKVFLIDMSALDGAFRAVSFIGLGIVLIGIGRLYQTVLVKSSADPVDT</sequence>
<dbReference type="PIRSF" id="PIRSF035905">
    <property type="entry name" value="UCP035905_mp"/>
    <property type="match status" value="1"/>
</dbReference>
<dbReference type="AlphaFoldDB" id="A0A8J3CTQ1"/>
<proteinExistence type="predicted"/>
<keyword evidence="2" id="KW-0812">Transmembrane</keyword>
<keyword evidence="4" id="KW-1185">Reference proteome</keyword>
<feature type="transmembrane region" description="Helical" evidence="2">
    <location>
        <begin position="612"/>
        <end position="631"/>
    </location>
</feature>
<dbReference type="Pfam" id="PF10101">
    <property type="entry name" value="DUF2339"/>
    <property type="match status" value="1"/>
</dbReference>
<evidence type="ECO:0008006" key="5">
    <source>
        <dbReference type="Google" id="ProtNLM"/>
    </source>
</evidence>
<dbReference type="PANTHER" id="PTHR38434">
    <property type="entry name" value="BLL2549 PROTEIN"/>
    <property type="match status" value="1"/>
</dbReference>
<feature type="transmembrane region" description="Helical" evidence="2">
    <location>
        <begin position="684"/>
        <end position="705"/>
    </location>
</feature>
<evidence type="ECO:0000256" key="2">
    <source>
        <dbReference type="SAM" id="Phobius"/>
    </source>
</evidence>
<feature type="transmembrane region" description="Helical" evidence="2">
    <location>
        <begin position="549"/>
        <end position="566"/>
    </location>
</feature>
<feature type="transmembrane region" description="Helical" evidence="2">
    <location>
        <begin position="283"/>
        <end position="301"/>
    </location>
</feature>
<name>A0A8J3CTQ1_9PROT</name>
<feature type="transmembrane region" description="Helical" evidence="2">
    <location>
        <begin position="235"/>
        <end position="251"/>
    </location>
</feature>
<evidence type="ECO:0000313" key="4">
    <source>
        <dbReference type="Proteomes" id="UP000634004"/>
    </source>
</evidence>
<dbReference type="EMBL" id="BMZH01000010">
    <property type="protein sequence ID" value="GHB00180.1"/>
    <property type="molecule type" value="Genomic_DNA"/>
</dbReference>
<feature type="transmembrane region" description="Helical" evidence="2">
    <location>
        <begin position="725"/>
        <end position="742"/>
    </location>
</feature>
<comment type="caution">
    <text evidence="3">The sequence shown here is derived from an EMBL/GenBank/DDBJ whole genome shotgun (WGS) entry which is preliminary data.</text>
</comment>
<feature type="transmembrane region" description="Helical" evidence="2">
    <location>
        <begin position="582"/>
        <end position="600"/>
    </location>
</feature>
<feature type="transmembrane region" description="Helical" evidence="2">
    <location>
        <begin position="749"/>
        <end position="771"/>
    </location>
</feature>
<feature type="transmembrane region" description="Helical" evidence="2">
    <location>
        <begin position="643"/>
        <end position="663"/>
    </location>
</feature>
<feature type="transmembrane region" description="Helical" evidence="2">
    <location>
        <begin position="339"/>
        <end position="357"/>
    </location>
</feature>
<dbReference type="InterPro" id="IPR014600">
    <property type="entry name" value="UCP035905_mem"/>
</dbReference>
<dbReference type="InterPro" id="IPR019286">
    <property type="entry name" value="DUF2339_TM"/>
</dbReference>
<feature type="transmembrane region" description="Helical" evidence="2">
    <location>
        <begin position="446"/>
        <end position="462"/>
    </location>
</feature>
<feature type="compositionally biased region" description="Low complexity" evidence="1">
    <location>
        <begin position="66"/>
        <end position="78"/>
    </location>
</feature>
<feature type="transmembrane region" description="Helical" evidence="2">
    <location>
        <begin position="111"/>
        <end position="132"/>
    </location>
</feature>
<feature type="compositionally biased region" description="Pro residues" evidence="1">
    <location>
        <begin position="84"/>
        <end position="100"/>
    </location>
</feature>
<feature type="transmembrane region" description="Helical" evidence="2">
    <location>
        <begin position="490"/>
        <end position="512"/>
    </location>
</feature>